<keyword evidence="3" id="KW-0133">Cell shape</keyword>
<dbReference type="GO" id="GO:0015648">
    <property type="term" value="F:lipid-linked peptidoglycan transporter activity"/>
    <property type="evidence" value="ECO:0007669"/>
    <property type="project" value="TreeGrafter"/>
</dbReference>
<feature type="transmembrane region" description="Helical" evidence="6">
    <location>
        <begin position="334"/>
        <end position="354"/>
    </location>
</feature>
<feature type="transmembrane region" description="Helical" evidence="6">
    <location>
        <begin position="135"/>
        <end position="153"/>
    </location>
</feature>
<name>A0A1G2PXB7_9BACT</name>
<gene>
    <name evidence="7" type="ORF">A3A97_04090</name>
</gene>
<dbReference type="GO" id="GO:0051301">
    <property type="term" value="P:cell division"/>
    <property type="evidence" value="ECO:0007669"/>
    <property type="project" value="InterPro"/>
</dbReference>
<evidence type="ECO:0000256" key="4">
    <source>
        <dbReference type="ARBA" id="ARBA00022989"/>
    </source>
</evidence>
<feature type="transmembrane region" description="Helical" evidence="6">
    <location>
        <begin position="270"/>
        <end position="288"/>
    </location>
</feature>
<evidence type="ECO:0000256" key="3">
    <source>
        <dbReference type="ARBA" id="ARBA00022960"/>
    </source>
</evidence>
<dbReference type="Proteomes" id="UP000176951">
    <property type="component" value="Unassembled WGS sequence"/>
</dbReference>
<dbReference type="GO" id="GO:0008360">
    <property type="term" value="P:regulation of cell shape"/>
    <property type="evidence" value="ECO:0007669"/>
    <property type="project" value="UniProtKB-KW"/>
</dbReference>
<accession>A0A1G2PXB7</accession>
<evidence type="ECO:0000256" key="6">
    <source>
        <dbReference type="SAM" id="Phobius"/>
    </source>
</evidence>
<reference evidence="7 8" key="1">
    <citation type="journal article" date="2016" name="Nat. Commun.">
        <title>Thousands of microbial genomes shed light on interconnected biogeochemical processes in an aquifer system.</title>
        <authorList>
            <person name="Anantharaman K."/>
            <person name="Brown C.T."/>
            <person name="Hug L.A."/>
            <person name="Sharon I."/>
            <person name="Castelle C.J."/>
            <person name="Probst A.J."/>
            <person name="Thomas B.C."/>
            <person name="Singh A."/>
            <person name="Wilkins M.J."/>
            <person name="Karaoz U."/>
            <person name="Brodie E.L."/>
            <person name="Williams K.H."/>
            <person name="Hubbard S.S."/>
            <person name="Banfield J.F."/>
        </authorList>
    </citation>
    <scope>NUCLEOTIDE SEQUENCE [LARGE SCALE GENOMIC DNA]</scope>
</reference>
<evidence type="ECO:0000313" key="7">
    <source>
        <dbReference type="EMBL" id="OHA52956.1"/>
    </source>
</evidence>
<feature type="transmembrane region" description="Helical" evidence="6">
    <location>
        <begin position="159"/>
        <end position="176"/>
    </location>
</feature>
<evidence type="ECO:0000256" key="2">
    <source>
        <dbReference type="ARBA" id="ARBA00022692"/>
    </source>
</evidence>
<feature type="transmembrane region" description="Helical" evidence="6">
    <location>
        <begin position="71"/>
        <end position="94"/>
    </location>
</feature>
<comment type="caution">
    <text evidence="7">The sequence shown here is derived from an EMBL/GenBank/DDBJ whole genome shotgun (WGS) entry which is preliminary data.</text>
</comment>
<dbReference type="GO" id="GO:0005886">
    <property type="term" value="C:plasma membrane"/>
    <property type="evidence" value="ECO:0007669"/>
    <property type="project" value="TreeGrafter"/>
</dbReference>
<feature type="transmembrane region" description="Helical" evidence="6">
    <location>
        <begin position="100"/>
        <end position="123"/>
    </location>
</feature>
<protein>
    <recommendedName>
        <fullName evidence="9">Rod shape-determining protein RodA</fullName>
    </recommendedName>
</protein>
<dbReference type="EMBL" id="MHSW01000002">
    <property type="protein sequence ID" value="OHA52956.1"/>
    <property type="molecule type" value="Genomic_DNA"/>
</dbReference>
<sequence>MIRYLRSFDLLLIGSAMSLFIFGLATTFFTAQDNQIIQLQLIKQISFGVLGVLIFFFLASFDLRFLRTRSVWVMFIYIVGIISLLGVLLVGIKVRGASSWFHIGPFTIEPVEFVKISIILLLSKYFSFRHAELQQFRHVFISGIYVGIPVVIALLQPDLGAAVVLFSIWFGILLLLELPKKQLIFLSACGLFVFLLGWFAFLAPYQKGRLTSFAAANDPQGGGYHTRQAMIAIGSGGLLGKKISEPTQASQNFLPESTTDFIFAASTERFGLVGATAILFGFMILFWRILRIAYFASNNFIRSVAAGCALLFFAHTTIHIGMNLGLLPVTGLPLPFVSYGGSHIIAGFIILGIMESLRRHQAQLQLDPSYSDSFES</sequence>
<keyword evidence="5 6" id="KW-0472">Membrane</keyword>
<dbReference type="AlphaFoldDB" id="A0A1G2PXB7"/>
<organism evidence="7 8">
    <name type="scientific">Candidatus Terrybacteria bacterium RIFCSPLOWO2_01_FULL_40_23</name>
    <dbReference type="NCBI Taxonomy" id="1802366"/>
    <lineage>
        <taxon>Bacteria</taxon>
        <taxon>Candidatus Terryibacteriota</taxon>
    </lineage>
</organism>
<feature type="transmembrane region" description="Helical" evidence="6">
    <location>
        <begin position="7"/>
        <end position="29"/>
    </location>
</feature>
<dbReference type="InterPro" id="IPR001182">
    <property type="entry name" value="FtsW/RodA"/>
</dbReference>
<keyword evidence="4 6" id="KW-1133">Transmembrane helix</keyword>
<evidence type="ECO:0000256" key="5">
    <source>
        <dbReference type="ARBA" id="ARBA00023136"/>
    </source>
</evidence>
<feature type="transmembrane region" description="Helical" evidence="6">
    <location>
        <begin position="41"/>
        <end position="59"/>
    </location>
</feature>
<dbReference type="Pfam" id="PF01098">
    <property type="entry name" value="FTSW_RODA_SPOVE"/>
    <property type="match status" value="1"/>
</dbReference>
<keyword evidence="2 6" id="KW-0812">Transmembrane</keyword>
<feature type="transmembrane region" description="Helical" evidence="6">
    <location>
        <begin position="300"/>
        <end position="322"/>
    </location>
</feature>
<dbReference type="PANTHER" id="PTHR30474">
    <property type="entry name" value="CELL CYCLE PROTEIN"/>
    <property type="match status" value="1"/>
</dbReference>
<evidence type="ECO:0008006" key="9">
    <source>
        <dbReference type="Google" id="ProtNLM"/>
    </source>
</evidence>
<dbReference type="PANTHER" id="PTHR30474:SF1">
    <property type="entry name" value="PEPTIDOGLYCAN GLYCOSYLTRANSFERASE MRDB"/>
    <property type="match status" value="1"/>
</dbReference>
<evidence type="ECO:0000313" key="8">
    <source>
        <dbReference type="Proteomes" id="UP000176951"/>
    </source>
</evidence>
<comment type="subcellular location">
    <subcellularLocation>
        <location evidence="1">Membrane</location>
        <topology evidence="1">Multi-pass membrane protein</topology>
    </subcellularLocation>
</comment>
<evidence type="ECO:0000256" key="1">
    <source>
        <dbReference type="ARBA" id="ARBA00004141"/>
    </source>
</evidence>
<dbReference type="GO" id="GO:0032153">
    <property type="term" value="C:cell division site"/>
    <property type="evidence" value="ECO:0007669"/>
    <property type="project" value="TreeGrafter"/>
</dbReference>
<proteinExistence type="predicted"/>
<feature type="transmembrane region" description="Helical" evidence="6">
    <location>
        <begin position="183"/>
        <end position="203"/>
    </location>
</feature>